<dbReference type="InterPro" id="IPR008766">
    <property type="entry name" value="Replication_gene_A-like"/>
</dbReference>
<dbReference type="AlphaFoldDB" id="A0A5U9S5Z9"/>
<evidence type="ECO:0000256" key="1">
    <source>
        <dbReference type="ARBA" id="ARBA00003293"/>
    </source>
</evidence>
<dbReference type="GO" id="GO:0016787">
    <property type="term" value="F:hydrolase activity"/>
    <property type="evidence" value="ECO:0007669"/>
    <property type="project" value="UniProtKB-KW"/>
</dbReference>
<dbReference type="SUPFAM" id="SSF69279">
    <property type="entry name" value="Phage tail proteins"/>
    <property type="match status" value="1"/>
</dbReference>
<evidence type="ECO:0000256" key="3">
    <source>
        <dbReference type="ARBA" id="ARBA00022705"/>
    </source>
</evidence>
<evidence type="ECO:0000313" key="9">
    <source>
        <dbReference type="EMBL" id="EBS3932806.1"/>
    </source>
</evidence>
<evidence type="ECO:0000259" key="8">
    <source>
        <dbReference type="Pfam" id="PF05840"/>
    </source>
</evidence>
<gene>
    <name evidence="9" type="ORF">DPE57_13030</name>
</gene>
<evidence type="ECO:0000256" key="2">
    <source>
        <dbReference type="ARBA" id="ARBA00009260"/>
    </source>
</evidence>
<dbReference type="GO" id="GO:0006260">
    <property type="term" value="P:DNA replication"/>
    <property type="evidence" value="ECO:0007669"/>
    <property type="project" value="UniProtKB-KW"/>
</dbReference>
<evidence type="ECO:0000256" key="5">
    <source>
        <dbReference type="ARBA" id="ARBA00022759"/>
    </source>
</evidence>
<protein>
    <submittedName>
        <fullName evidence="9">Phage late control D family protein</fullName>
    </submittedName>
</protein>
<feature type="region of interest" description="Disordered" evidence="7">
    <location>
        <begin position="335"/>
        <end position="382"/>
    </location>
</feature>
<dbReference type="Pfam" id="PF05840">
    <property type="entry name" value="Phage_GPA"/>
    <property type="match status" value="1"/>
</dbReference>
<accession>A0A5U9S5Z9</accession>
<comment type="caution">
    <text evidence="9">The sequence shown here is derived from an EMBL/GenBank/DDBJ whole genome shotgun (WGS) entry which is preliminary data.</text>
</comment>
<dbReference type="PANTHER" id="PTHR35862:SF3">
    <property type="entry name" value="FELS-2 PROPHAGE PROTEIN"/>
    <property type="match status" value="1"/>
</dbReference>
<keyword evidence="5" id="KW-0255">Endonuclease</keyword>
<comment type="similarity">
    <text evidence="2">Belongs to the phage GPA family.</text>
</comment>
<dbReference type="PANTHER" id="PTHR35862">
    <property type="entry name" value="FELS-2 PROPHAGE PROTEIN"/>
    <property type="match status" value="1"/>
</dbReference>
<dbReference type="InterPro" id="IPR052726">
    <property type="entry name" value="Phage_Baseplate_Hub"/>
</dbReference>
<comment type="function">
    <text evidence="1">Possible endonuclease which induces a single-strand cut and initiates DNA replication.</text>
</comment>
<evidence type="ECO:0000256" key="6">
    <source>
        <dbReference type="ARBA" id="ARBA00022801"/>
    </source>
</evidence>
<name>A0A5U9S5Z9_SALET</name>
<keyword evidence="6" id="KW-0378">Hydrolase</keyword>
<feature type="compositionally biased region" description="Basic and acidic residues" evidence="7">
    <location>
        <begin position="373"/>
        <end position="382"/>
    </location>
</feature>
<evidence type="ECO:0000256" key="4">
    <source>
        <dbReference type="ARBA" id="ARBA00022722"/>
    </source>
</evidence>
<feature type="domain" description="Replication gene A protein-like" evidence="8">
    <location>
        <begin position="5"/>
        <end position="103"/>
    </location>
</feature>
<dbReference type="Pfam" id="PF05954">
    <property type="entry name" value="Phage_GPD"/>
    <property type="match status" value="1"/>
</dbReference>
<reference evidence="9" key="1">
    <citation type="submission" date="2018-06" db="EMBL/GenBank/DDBJ databases">
        <authorList>
            <person name="Ashton P.M."/>
            <person name="Dallman T."/>
            <person name="Nair S."/>
            <person name="De Pinna E."/>
            <person name="Peters T."/>
            <person name="Grant K."/>
        </authorList>
    </citation>
    <scope>NUCLEOTIDE SEQUENCE</scope>
    <source>
        <strain evidence="9">146074</strain>
    </source>
</reference>
<evidence type="ECO:0000256" key="7">
    <source>
        <dbReference type="SAM" id="MobiDB-lite"/>
    </source>
</evidence>
<feature type="compositionally biased region" description="Basic residues" evidence="7">
    <location>
        <begin position="363"/>
        <end position="372"/>
    </location>
</feature>
<sequence>MSRADIDLLAADIANFIRAELADIDDTGFSELKTLYTWYMRAGFISLQFNVTPPHWERVTKKYVGEDEIAPAIARMFNDVWWRGRLRRIAAAWREHLQITVGTGMTIDAGASLAPAFMLTLNSQDITSNFSNRLISLTMTDNRGFEADQLDIELDDTDGKVELPLRGAVLTLWLGWQGSALLNKGDFTVDEIEHRGAPDTLTIRARSADFRGTLNSRREESWHDTTLGELVSTIAKRNKLTASVADSLKQIPVPHIDQSQESDAVFLTRLADRNGATVSVKAGKLLFLKAGSALTASGKPIPQMTLTRSDGDRHQFAIADRGAYTGVTAKWLHTKDPKPQKQKVTLKRQPKEKHLRALEHPKAKPVSKKTKSRKEPEAREGEYMAGEADNVLALTTVYASKAQAMRAAQAKWDKLQRGVAEFSITLALGRADLFPETPVRVSGFKRVIDEQSWLISKVTHNMNNSGFTTGLELEVKLSDVEYSAESDDE</sequence>
<dbReference type="GO" id="GO:0004519">
    <property type="term" value="F:endonuclease activity"/>
    <property type="evidence" value="ECO:0007669"/>
    <property type="project" value="UniProtKB-KW"/>
</dbReference>
<feature type="compositionally biased region" description="Basic residues" evidence="7">
    <location>
        <begin position="340"/>
        <end position="354"/>
    </location>
</feature>
<keyword evidence="4" id="KW-0540">Nuclease</keyword>
<dbReference type="EMBL" id="AAGVGK010000012">
    <property type="protein sequence ID" value="EBS3932806.1"/>
    <property type="molecule type" value="Genomic_DNA"/>
</dbReference>
<organism evidence="9">
    <name type="scientific">Salmonella enterica subsp. enterica serovar Reading</name>
    <dbReference type="NCBI Taxonomy" id="165302"/>
    <lineage>
        <taxon>Bacteria</taxon>
        <taxon>Pseudomonadati</taxon>
        <taxon>Pseudomonadota</taxon>
        <taxon>Gammaproteobacteria</taxon>
        <taxon>Enterobacterales</taxon>
        <taxon>Enterobacteriaceae</taxon>
        <taxon>Salmonella</taxon>
    </lineage>
</organism>
<keyword evidence="3" id="KW-0235">DNA replication</keyword>
<proteinExistence type="inferred from homology"/>